<comment type="caution">
    <text evidence="1">The sequence shown here is derived from an EMBL/GenBank/DDBJ whole genome shotgun (WGS) entry which is preliminary data.</text>
</comment>
<dbReference type="Proteomes" id="UP000070578">
    <property type="component" value="Unassembled WGS sequence"/>
</dbReference>
<sequence length="48" mass="5348">MTRHHGIVNSEIKMIRIDADTDYLAGQFAWHRVTVSVLDDQTGAGHLA</sequence>
<dbReference type="AlphaFoldDB" id="A0A139BRM1"/>
<reference evidence="1 2" key="1">
    <citation type="submission" date="2016-02" db="EMBL/GenBank/DDBJ databases">
        <authorList>
            <person name="Wen L."/>
            <person name="He K."/>
            <person name="Yang H."/>
        </authorList>
    </citation>
    <scope>NUCLEOTIDE SEQUENCE [LARGE SCALE GENOMIC DNA]</scope>
    <source>
        <strain evidence="1">ShG14-8</strain>
    </source>
</reference>
<proteinExistence type="predicted"/>
<reference evidence="1 2" key="2">
    <citation type="submission" date="2016-03" db="EMBL/GenBank/DDBJ databases">
        <title>New uncultured bacterium of the family Gallionellaceae from acid mine drainage: description and reconstruction of genome based on metagenomic analysis of microbial community.</title>
        <authorList>
            <person name="Kadnikov V."/>
            <person name="Ivasenko D."/>
            <person name="Beletsky A."/>
            <person name="Mardanov A."/>
            <person name="Danilova E."/>
            <person name="Pimenov N."/>
            <person name="Karnachuk O."/>
            <person name="Ravin N."/>
        </authorList>
    </citation>
    <scope>NUCLEOTIDE SEQUENCE [LARGE SCALE GENOMIC DNA]</scope>
    <source>
        <strain evidence="1">ShG14-8</strain>
    </source>
</reference>
<accession>A0A139BRM1</accession>
<dbReference type="EMBL" id="LSLI01000066">
    <property type="protein sequence ID" value="KXS31611.1"/>
    <property type="molecule type" value="Genomic_DNA"/>
</dbReference>
<gene>
    <name evidence="1" type="ORF">AWT59_2272</name>
</gene>
<name>A0A139BRM1_9PROT</name>
<organism evidence="1 2">
    <name type="scientific">Candidatus Gallionella acididurans</name>
    <dbReference type="NCBI Taxonomy" id="1796491"/>
    <lineage>
        <taxon>Bacteria</taxon>
        <taxon>Pseudomonadati</taxon>
        <taxon>Pseudomonadota</taxon>
        <taxon>Betaproteobacteria</taxon>
        <taxon>Nitrosomonadales</taxon>
        <taxon>Gallionellaceae</taxon>
        <taxon>Gallionella</taxon>
    </lineage>
</organism>
<evidence type="ECO:0000313" key="2">
    <source>
        <dbReference type="Proteomes" id="UP000070578"/>
    </source>
</evidence>
<evidence type="ECO:0000313" key="1">
    <source>
        <dbReference type="EMBL" id="KXS31611.1"/>
    </source>
</evidence>
<protein>
    <submittedName>
        <fullName evidence="1">Uncharacterized protein</fullName>
    </submittedName>
</protein>